<name>A0ABN8AF15_9BACI</name>
<evidence type="ECO:0000313" key="2">
    <source>
        <dbReference type="Proteomes" id="UP000789833"/>
    </source>
</evidence>
<sequence length="43" mass="4932">MDLATKGQIVHLKSKVVDLGLKVGEEWEHLHSPESWIEDISYI</sequence>
<reference evidence="1 2" key="1">
    <citation type="submission" date="2021-10" db="EMBL/GenBank/DDBJ databases">
        <authorList>
            <person name="Criscuolo A."/>
        </authorList>
    </citation>
    <scope>NUCLEOTIDE SEQUENCE [LARGE SCALE GENOMIC DNA]</scope>
    <source>
        <strain evidence="2">CIP 111883</strain>
    </source>
</reference>
<dbReference type="RefSeq" id="WP_263458264.1">
    <property type="nucleotide sequence ID" value="NZ_CAKJTJ010000027.1"/>
</dbReference>
<keyword evidence="2" id="KW-1185">Reference proteome</keyword>
<dbReference type="Proteomes" id="UP000789833">
    <property type="component" value="Unassembled WGS sequence"/>
</dbReference>
<gene>
    <name evidence="1" type="ORF">BACCIP111883_03575</name>
</gene>
<proteinExistence type="predicted"/>
<accession>A0ABN8AF15</accession>
<comment type="caution">
    <text evidence="1">The sequence shown here is derived from an EMBL/GenBank/DDBJ whole genome shotgun (WGS) entry which is preliminary data.</text>
</comment>
<dbReference type="EMBL" id="CAKJTJ010000027">
    <property type="protein sequence ID" value="CAG9622784.1"/>
    <property type="molecule type" value="Genomic_DNA"/>
</dbReference>
<protein>
    <submittedName>
        <fullName evidence="1">Uncharacterized protein</fullName>
    </submittedName>
</protein>
<evidence type="ECO:0000313" key="1">
    <source>
        <dbReference type="EMBL" id="CAG9622784.1"/>
    </source>
</evidence>
<organism evidence="1 2">
    <name type="scientific">Sutcliffiella rhizosphaerae</name>
    <dbReference type="NCBI Taxonomy" id="2880967"/>
    <lineage>
        <taxon>Bacteria</taxon>
        <taxon>Bacillati</taxon>
        <taxon>Bacillota</taxon>
        <taxon>Bacilli</taxon>
        <taxon>Bacillales</taxon>
        <taxon>Bacillaceae</taxon>
        <taxon>Sutcliffiella</taxon>
    </lineage>
</organism>